<dbReference type="GO" id="GO:0005737">
    <property type="term" value="C:cytoplasm"/>
    <property type="evidence" value="ECO:0007669"/>
    <property type="project" value="TreeGrafter"/>
</dbReference>
<feature type="region of interest" description="Disordered" evidence="3">
    <location>
        <begin position="409"/>
        <end position="435"/>
    </location>
</feature>
<gene>
    <name evidence="6" type="primary">PNPLA1</name>
</gene>
<sequence length="435" mass="47981">MVRIMRQFLYQVLPEDSYKAATGKLHVSLTRLTDGESVVVSEYTSKEELIEALYCSCFVPVYCGLIPPTYRGVHFSLCLPLQRYIDGGFTGMQPCSFWTDCVTISAFSGQQDICPRDCPAIFHDFRMFNCSFQFSLENITRMTHALFPPDLMILHNYYYRGYEDAVSYLRRLNAAYLNSPSKRVIFPRVEVYCQIELALGSECPEHSQPSLQTEQASLEESTQLHTQWAPTGEGSSGHGPPTSPPMQTPESTCGWPMESPVSPPVSSFEQSPALPRASSPSHSPADLPHVSLPAVHRRPSSTPASPQQQVQPTGSPPRSPPSQSPMSPRPPLEPSAVEAHQTLPRCSSASPAQPAVEELGSDQSQAIVPLTSSNPKTVPLINVKETTSKPYAMVSPPEDSNWVSKVFMKNKQKTSGTRKGFLRHPRSKKPGSKAQ</sequence>
<evidence type="ECO:0000256" key="3">
    <source>
        <dbReference type="SAM" id="MobiDB-lite"/>
    </source>
</evidence>
<dbReference type="GO" id="GO:0019433">
    <property type="term" value="P:triglyceride catabolic process"/>
    <property type="evidence" value="ECO:0007669"/>
    <property type="project" value="TreeGrafter"/>
</dbReference>
<dbReference type="Gene3D" id="3.40.1090.10">
    <property type="entry name" value="Cytosolic phospholipase A2 catalytic domain"/>
    <property type="match status" value="1"/>
</dbReference>
<dbReference type="PANTHER" id="PTHR12406:SF23">
    <property type="entry name" value="OMEGA-HYDROXYCERAMIDE TRANSACYLASE"/>
    <property type="match status" value="1"/>
</dbReference>
<accession>A0A6P6C857</accession>
<evidence type="ECO:0000256" key="2">
    <source>
        <dbReference type="PROSITE-ProRule" id="PRU01161"/>
    </source>
</evidence>
<feature type="compositionally biased region" description="Polar residues" evidence="3">
    <location>
        <begin position="361"/>
        <end position="376"/>
    </location>
</feature>
<evidence type="ECO:0000256" key="1">
    <source>
        <dbReference type="ARBA" id="ARBA00023098"/>
    </source>
</evidence>
<evidence type="ECO:0000259" key="4">
    <source>
        <dbReference type="PROSITE" id="PS51635"/>
    </source>
</evidence>
<dbReference type="GO" id="GO:0016020">
    <property type="term" value="C:membrane"/>
    <property type="evidence" value="ECO:0007669"/>
    <property type="project" value="TreeGrafter"/>
</dbReference>
<dbReference type="GO" id="GO:0005811">
    <property type="term" value="C:lipid droplet"/>
    <property type="evidence" value="ECO:0007669"/>
    <property type="project" value="TreeGrafter"/>
</dbReference>
<feature type="compositionally biased region" description="Basic residues" evidence="3">
    <location>
        <begin position="420"/>
        <end position="435"/>
    </location>
</feature>
<dbReference type="GO" id="GO:0055088">
    <property type="term" value="P:lipid homeostasis"/>
    <property type="evidence" value="ECO:0007669"/>
    <property type="project" value="TreeGrafter"/>
</dbReference>
<feature type="compositionally biased region" description="Polar residues" evidence="3">
    <location>
        <begin position="300"/>
        <end position="313"/>
    </location>
</feature>
<dbReference type="SUPFAM" id="SSF52151">
    <property type="entry name" value="FabD/lysophospholipase-like"/>
    <property type="match status" value="1"/>
</dbReference>
<dbReference type="Proteomes" id="UP000515202">
    <property type="component" value="Unplaced"/>
</dbReference>
<comment type="caution">
    <text evidence="2">Lacks conserved residue(s) required for the propagation of feature annotation.</text>
</comment>
<dbReference type="FunFam" id="3.40.1090.10:FF:000016">
    <property type="entry name" value="Patatin like phospholipase domain containing 1"/>
    <property type="match status" value="1"/>
</dbReference>
<reference evidence="6" key="1">
    <citation type="submission" date="2025-08" db="UniProtKB">
        <authorList>
            <consortium name="RefSeq"/>
        </authorList>
    </citation>
    <scope>IDENTIFICATION</scope>
    <source>
        <tissue evidence="6">Kidney</tissue>
    </source>
</reference>
<evidence type="ECO:0000313" key="6">
    <source>
        <dbReference type="RefSeq" id="XP_023383295.1"/>
    </source>
</evidence>
<keyword evidence="5" id="KW-1185">Reference proteome</keyword>
<feature type="compositionally biased region" description="Low complexity" evidence="3">
    <location>
        <begin position="256"/>
        <end position="272"/>
    </location>
</feature>
<dbReference type="AlphaFoldDB" id="A0A6P6C857"/>
<dbReference type="RefSeq" id="XP_023383295.1">
    <property type="nucleotide sequence ID" value="XM_023527527.1"/>
</dbReference>
<keyword evidence="1" id="KW-0443">Lipid metabolism</keyword>
<dbReference type="PROSITE" id="PS51635">
    <property type="entry name" value="PNPLA"/>
    <property type="match status" value="1"/>
</dbReference>
<dbReference type="CTD" id="285848"/>
<evidence type="ECO:0000313" key="5">
    <source>
        <dbReference type="Proteomes" id="UP000515202"/>
    </source>
</evidence>
<feature type="compositionally biased region" description="Pro residues" evidence="3">
    <location>
        <begin position="314"/>
        <end position="333"/>
    </location>
</feature>
<feature type="region of interest" description="Disordered" evidence="3">
    <location>
        <begin position="204"/>
        <end position="377"/>
    </location>
</feature>
<feature type="short sequence motif" description="DGA/G" evidence="2">
    <location>
        <begin position="86"/>
        <end position="88"/>
    </location>
</feature>
<protein>
    <submittedName>
        <fullName evidence="6">Patatin-like phospholipase domain-containing protein 1 isoform X2</fullName>
    </submittedName>
</protein>
<name>A0A6P6C857_PTEVA</name>
<dbReference type="InterPro" id="IPR033562">
    <property type="entry name" value="PLPL"/>
</dbReference>
<organism evidence="5 6">
    <name type="scientific">Pteropus vampyrus</name>
    <name type="common">Large flying fox</name>
    <dbReference type="NCBI Taxonomy" id="132908"/>
    <lineage>
        <taxon>Eukaryota</taxon>
        <taxon>Metazoa</taxon>
        <taxon>Chordata</taxon>
        <taxon>Craniata</taxon>
        <taxon>Vertebrata</taxon>
        <taxon>Euteleostomi</taxon>
        <taxon>Mammalia</taxon>
        <taxon>Eutheria</taxon>
        <taxon>Laurasiatheria</taxon>
        <taxon>Chiroptera</taxon>
        <taxon>Yinpterochiroptera</taxon>
        <taxon>Pteropodoidea</taxon>
        <taxon>Pteropodidae</taxon>
        <taxon>Pteropodinae</taxon>
        <taxon>Pteropus</taxon>
    </lineage>
</organism>
<feature type="domain" description="PNPLA" evidence="4">
    <location>
        <begin position="1"/>
        <end position="99"/>
    </location>
</feature>
<proteinExistence type="predicted"/>
<dbReference type="InterPro" id="IPR016035">
    <property type="entry name" value="Acyl_Trfase/lysoPLipase"/>
</dbReference>
<dbReference type="InterPro" id="IPR002641">
    <property type="entry name" value="PNPLA_dom"/>
</dbReference>
<feature type="compositionally biased region" description="Polar residues" evidence="3">
    <location>
        <begin position="207"/>
        <end position="229"/>
    </location>
</feature>
<dbReference type="PANTHER" id="PTHR12406">
    <property type="entry name" value="CALCIUM-INDEPENDENT PHOSPHOLIPASE A2 IPLA2 -RELATED"/>
    <property type="match status" value="1"/>
</dbReference>
<dbReference type="GeneID" id="105288542"/>
<dbReference type="GO" id="GO:0004806">
    <property type="term" value="F:triacylglycerol lipase activity"/>
    <property type="evidence" value="ECO:0007669"/>
    <property type="project" value="TreeGrafter"/>
</dbReference>